<gene>
    <name evidence="3" type="primary">coaBC</name>
    <name evidence="7" type="ORF">FC36_GL000415</name>
</gene>
<comment type="cofactor">
    <cofactor evidence="3">
        <name>Mg(2+)</name>
        <dbReference type="ChEBI" id="CHEBI:18420"/>
    </cofactor>
</comment>
<comment type="caution">
    <text evidence="3">Lacks conserved residue(s) required for the propagation of feature annotation.</text>
</comment>
<sequence length="386" mass="42205">MTGGIAAYKVPLLARDLIKKGYQVRVALTQNAQKYVTVDTMQVLTKQDVYTDFTLQKVAYVPHVHLAQWADLAVVVPATANIIAKMAQGLADDFVSTTLLATPGPILVVPAMNDHMWENPATQRNIAQLKADGKRVLEPAHGFLAEGYAAKGRMPEPIEISQAIDESFQSQDLQEKRIVITAGGTQEDLDPVRYLTNKSSGKMGYALAQIAQARGAHVTLISGPTNLTPPTGVDFQPVRTAQEMQVKVNQVYAQADVVIMAAAVADYLPVQTASQKIKKNQDVWHLELKKNVDILQGLGQAKTHQFLVGFAAETQDLIANGQKKLAKKNLDLLVANDVSRSDIGFNSDQNEVTFLASQQAPRKINKAQKHQIAQAILDEIKARQGW</sequence>
<dbReference type="PANTHER" id="PTHR14359:SF6">
    <property type="entry name" value="PHOSPHOPANTOTHENOYLCYSTEINE DECARBOXYLASE"/>
    <property type="match status" value="1"/>
</dbReference>
<feature type="region of interest" description="Phosphopantothenoylcysteine decarboxylase" evidence="3">
    <location>
        <begin position="1"/>
        <end position="177"/>
    </location>
</feature>
<comment type="pathway">
    <text evidence="3 4">Cofactor biosynthesis; coenzyme A biosynthesis; CoA from (R)-pantothenate: step 3/5.</text>
</comment>
<dbReference type="UniPathway" id="UPA00241">
    <property type="reaction ID" value="UER00353"/>
</dbReference>
<comment type="catalytic activity">
    <reaction evidence="3 4">
        <text>N-[(R)-4-phosphopantothenoyl]-L-cysteine + H(+) = (R)-4'-phosphopantetheine + CO2</text>
        <dbReference type="Rhea" id="RHEA:16793"/>
        <dbReference type="ChEBI" id="CHEBI:15378"/>
        <dbReference type="ChEBI" id="CHEBI:16526"/>
        <dbReference type="ChEBI" id="CHEBI:59458"/>
        <dbReference type="ChEBI" id="CHEBI:61723"/>
        <dbReference type="EC" id="4.1.1.36"/>
    </reaction>
</comment>
<dbReference type="GO" id="GO:0004632">
    <property type="term" value="F:phosphopantothenate--cysteine ligase activity"/>
    <property type="evidence" value="ECO:0007669"/>
    <property type="project" value="UniProtKB-UniRule"/>
</dbReference>
<dbReference type="EC" id="4.1.1.36" evidence="3"/>
<dbReference type="STRING" id="1423740.FC36_GL000415"/>
<comment type="caution">
    <text evidence="7">The sequence shown here is derived from an EMBL/GenBank/DDBJ whole genome shotgun (WGS) entry which is preliminary data.</text>
</comment>
<dbReference type="Pfam" id="PF04127">
    <property type="entry name" value="DFP"/>
    <property type="match status" value="1"/>
</dbReference>
<evidence type="ECO:0000256" key="4">
    <source>
        <dbReference type="RuleBase" id="RU364078"/>
    </source>
</evidence>
<accession>A0A0R1TMA6</accession>
<dbReference type="GO" id="GO:0015937">
    <property type="term" value="P:coenzyme A biosynthetic process"/>
    <property type="evidence" value="ECO:0007669"/>
    <property type="project" value="UniProtKB-UniRule"/>
</dbReference>
<dbReference type="GO" id="GO:0071513">
    <property type="term" value="C:phosphopantothenoylcysteine decarboxylase complex"/>
    <property type="evidence" value="ECO:0007669"/>
    <property type="project" value="TreeGrafter"/>
</dbReference>
<comment type="pathway">
    <text evidence="3 4">Cofactor biosynthesis; coenzyme A biosynthesis; CoA from (R)-pantothenate: step 2/5.</text>
</comment>
<dbReference type="InterPro" id="IPR036551">
    <property type="entry name" value="Flavin_trans-like"/>
</dbReference>
<name>A0A0R1TMA6_9LACO</name>
<dbReference type="GO" id="GO:0004633">
    <property type="term" value="F:phosphopantothenoylcysteine decarboxylase activity"/>
    <property type="evidence" value="ECO:0007669"/>
    <property type="project" value="UniProtKB-UniRule"/>
</dbReference>
<dbReference type="GO" id="GO:0015941">
    <property type="term" value="P:pantothenate catabolic process"/>
    <property type="evidence" value="ECO:0007669"/>
    <property type="project" value="InterPro"/>
</dbReference>
<feature type="binding site" evidence="3">
    <location>
        <position position="276"/>
    </location>
    <ligand>
        <name>CTP</name>
        <dbReference type="ChEBI" id="CHEBI:37563"/>
    </ligand>
</feature>
<dbReference type="Pfam" id="PF02441">
    <property type="entry name" value="Flavoprotein"/>
    <property type="match status" value="1"/>
</dbReference>
<feature type="binding site" evidence="3">
    <location>
        <position position="328"/>
    </location>
    <ligand>
        <name>CTP</name>
        <dbReference type="ChEBI" id="CHEBI:37563"/>
    </ligand>
</feature>
<dbReference type="SUPFAM" id="SSF52507">
    <property type="entry name" value="Homo-oligomeric flavin-containing Cys decarboxylases, HFCD"/>
    <property type="match status" value="1"/>
</dbReference>
<evidence type="ECO:0000259" key="5">
    <source>
        <dbReference type="Pfam" id="PF02441"/>
    </source>
</evidence>
<feature type="binding site" evidence="3">
    <location>
        <position position="266"/>
    </location>
    <ligand>
        <name>CTP</name>
        <dbReference type="ChEBI" id="CHEBI:37563"/>
    </ligand>
</feature>
<evidence type="ECO:0000256" key="3">
    <source>
        <dbReference type="HAMAP-Rule" id="MF_02225"/>
    </source>
</evidence>
<dbReference type="InterPro" id="IPR005252">
    <property type="entry name" value="CoaBC"/>
</dbReference>
<keyword evidence="3" id="KW-0511">Multifunctional enzyme</keyword>
<dbReference type="PATRIC" id="fig|1423740.3.peg.444"/>
<dbReference type="GO" id="GO:0010181">
    <property type="term" value="F:FMN binding"/>
    <property type="evidence" value="ECO:0007669"/>
    <property type="project" value="UniProtKB-UniRule"/>
</dbReference>
<keyword evidence="3 4" id="KW-0285">Flavoprotein</keyword>
<comment type="similarity">
    <text evidence="3 4">In the C-terminal section; belongs to the PPC synthetase family.</text>
</comment>
<keyword evidence="3 4" id="KW-0288">FMN</keyword>
<keyword evidence="3" id="KW-0479">Metal-binding</keyword>
<feature type="binding site" evidence="3">
    <location>
        <position position="324"/>
    </location>
    <ligand>
        <name>CTP</name>
        <dbReference type="ChEBI" id="CHEBI:37563"/>
    </ligand>
</feature>
<organism evidence="7 8">
    <name type="scientific">Ligilactobacillus equi DSM 15833 = JCM 10991</name>
    <dbReference type="NCBI Taxonomy" id="1423740"/>
    <lineage>
        <taxon>Bacteria</taxon>
        <taxon>Bacillati</taxon>
        <taxon>Bacillota</taxon>
        <taxon>Bacilli</taxon>
        <taxon>Lactobacillales</taxon>
        <taxon>Lactobacillaceae</taxon>
        <taxon>Ligilactobacillus</taxon>
    </lineage>
</organism>
<evidence type="ECO:0000256" key="1">
    <source>
        <dbReference type="ARBA" id="ARBA00022793"/>
    </source>
</evidence>
<comment type="function">
    <text evidence="4">Catalyzes two steps in the biosynthesis of coenzyme A. In the first step cysteine is conjugated to 4'-phosphopantothenate to form 4-phosphopantothenoylcysteine, in the latter compound is decarboxylated to form 4'-phosphopantotheine.</text>
</comment>
<keyword evidence="3 4" id="KW-0436">Ligase</keyword>
<dbReference type="PANTHER" id="PTHR14359">
    <property type="entry name" value="HOMO-OLIGOMERIC FLAVIN CONTAINING CYS DECARBOXYLASE FAMILY"/>
    <property type="match status" value="1"/>
</dbReference>
<dbReference type="NCBIfam" id="TIGR00521">
    <property type="entry name" value="coaBC_dfp"/>
    <property type="match status" value="1"/>
</dbReference>
<keyword evidence="3" id="KW-0460">Magnesium</keyword>
<comment type="cofactor">
    <cofactor evidence="3">
        <name>FMN</name>
        <dbReference type="ChEBI" id="CHEBI:58210"/>
    </cofactor>
    <text evidence="3">Binds 1 FMN per subunit.</text>
</comment>
<dbReference type="InterPro" id="IPR035929">
    <property type="entry name" value="CoaB-like_sf"/>
</dbReference>
<evidence type="ECO:0000256" key="2">
    <source>
        <dbReference type="ARBA" id="ARBA00023239"/>
    </source>
</evidence>
<proteinExistence type="inferred from homology"/>
<evidence type="ECO:0000313" key="8">
    <source>
        <dbReference type="Proteomes" id="UP000051048"/>
    </source>
</evidence>
<reference evidence="7 8" key="1">
    <citation type="journal article" date="2015" name="Genome Announc.">
        <title>Expanding the biotechnology potential of lactobacilli through comparative genomics of 213 strains and associated genera.</title>
        <authorList>
            <person name="Sun Z."/>
            <person name="Harris H.M."/>
            <person name="McCann A."/>
            <person name="Guo C."/>
            <person name="Argimon S."/>
            <person name="Zhang W."/>
            <person name="Yang X."/>
            <person name="Jeffery I.B."/>
            <person name="Cooney J.C."/>
            <person name="Kagawa T.F."/>
            <person name="Liu W."/>
            <person name="Song Y."/>
            <person name="Salvetti E."/>
            <person name="Wrobel A."/>
            <person name="Rasinkangas P."/>
            <person name="Parkhill J."/>
            <person name="Rea M.C."/>
            <person name="O'Sullivan O."/>
            <person name="Ritari J."/>
            <person name="Douillard F.P."/>
            <person name="Paul Ross R."/>
            <person name="Yang R."/>
            <person name="Briner A.E."/>
            <person name="Felis G.E."/>
            <person name="de Vos W.M."/>
            <person name="Barrangou R."/>
            <person name="Klaenhammer T.R."/>
            <person name="Caufield P.W."/>
            <person name="Cui Y."/>
            <person name="Zhang H."/>
            <person name="O'Toole P.W."/>
        </authorList>
    </citation>
    <scope>NUCLEOTIDE SEQUENCE [LARGE SCALE GENOMIC DNA]</scope>
    <source>
        <strain evidence="7 8">DSM 15833</strain>
    </source>
</reference>
<evidence type="ECO:0000313" key="7">
    <source>
        <dbReference type="EMBL" id="KRL79715.1"/>
    </source>
</evidence>
<dbReference type="Gene3D" id="3.40.50.10300">
    <property type="entry name" value="CoaB-like"/>
    <property type="match status" value="1"/>
</dbReference>
<dbReference type="SUPFAM" id="SSF102645">
    <property type="entry name" value="CoaB-like"/>
    <property type="match status" value="1"/>
</dbReference>
<keyword evidence="2 3" id="KW-0456">Lyase</keyword>
<dbReference type="Proteomes" id="UP000051048">
    <property type="component" value="Unassembled WGS sequence"/>
</dbReference>
<dbReference type="Gene3D" id="3.40.50.1950">
    <property type="entry name" value="Flavin prenyltransferase-like"/>
    <property type="match status" value="1"/>
</dbReference>
<feature type="domain" description="DNA/pantothenate metabolism flavoprotein C-terminal" evidence="6">
    <location>
        <begin position="173"/>
        <end position="381"/>
    </location>
</feature>
<dbReference type="EMBL" id="AZFH01000087">
    <property type="protein sequence ID" value="KRL79715.1"/>
    <property type="molecule type" value="Genomic_DNA"/>
</dbReference>
<dbReference type="HAMAP" id="MF_02225">
    <property type="entry name" value="CoaBC"/>
    <property type="match status" value="1"/>
</dbReference>
<comment type="catalytic activity">
    <reaction evidence="3 4">
        <text>(R)-4'-phosphopantothenate + L-cysteine + CTP = N-[(R)-4-phosphopantothenoyl]-L-cysteine + CMP + diphosphate + H(+)</text>
        <dbReference type="Rhea" id="RHEA:19397"/>
        <dbReference type="ChEBI" id="CHEBI:10986"/>
        <dbReference type="ChEBI" id="CHEBI:15378"/>
        <dbReference type="ChEBI" id="CHEBI:33019"/>
        <dbReference type="ChEBI" id="CHEBI:35235"/>
        <dbReference type="ChEBI" id="CHEBI:37563"/>
        <dbReference type="ChEBI" id="CHEBI:59458"/>
        <dbReference type="ChEBI" id="CHEBI:60377"/>
        <dbReference type="EC" id="6.3.2.5"/>
    </reaction>
</comment>
<dbReference type="AlphaFoldDB" id="A0A0R1TMA6"/>
<comment type="similarity">
    <text evidence="3 4">In the N-terminal section; belongs to the HFCD (homo-oligomeric flavin containing Cys decarboxylase) superfamily.</text>
</comment>
<feature type="region of interest" description="Phosphopantothenate--cysteine ligase" evidence="3">
    <location>
        <begin position="178"/>
        <end position="386"/>
    </location>
</feature>
<dbReference type="InterPro" id="IPR003382">
    <property type="entry name" value="Flavoprotein"/>
</dbReference>
<feature type="domain" description="Flavoprotein" evidence="5">
    <location>
        <begin position="1"/>
        <end position="163"/>
    </location>
</feature>
<protein>
    <recommendedName>
        <fullName evidence="3">Coenzyme A biosynthesis bifunctional protein CoaBC</fullName>
    </recommendedName>
    <alternativeName>
        <fullName evidence="3">DNA/pantothenate metabolism flavoprotein</fullName>
    </alternativeName>
    <alternativeName>
        <fullName evidence="3">Phosphopantothenoylcysteine synthetase/decarboxylase</fullName>
        <shortName evidence="3">PPCS-PPCDC</shortName>
    </alternativeName>
    <domain>
        <recommendedName>
            <fullName evidence="3">Phosphopantothenoylcysteine decarboxylase</fullName>
            <shortName evidence="3">PPC decarboxylase</shortName>
            <shortName evidence="3">PPC-DC</shortName>
            <ecNumber evidence="3">4.1.1.36</ecNumber>
        </recommendedName>
        <alternativeName>
            <fullName evidence="3">CoaC</fullName>
        </alternativeName>
    </domain>
    <domain>
        <recommendedName>
            <fullName evidence="3">Phosphopantothenate--cysteine ligase</fullName>
            <ecNumber evidence="3">6.3.2.5</ecNumber>
        </recommendedName>
        <alternativeName>
            <fullName evidence="3">CoaB</fullName>
        </alternativeName>
        <alternativeName>
            <fullName evidence="3">Phosphopantothenoylcysteine synthetase</fullName>
            <shortName evidence="3">PPC synthetase</shortName>
            <shortName evidence="3">PPC-S</shortName>
        </alternativeName>
    </domain>
</protein>
<dbReference type="GO" id="GO:0046872">
    <property type="term" value="F:metal ion binding"/>
    <property type="evidence" value="ECO:0007669"/>
    <property type="project" value="UniProtKB-KW"/>
</dbReference>
<evidence type="ECO:0000259" key="6">
    <source>
        <dbReference type="Pfam" id="PF04127"/>
    </source>
</evidence>
<dbReference type="InterPro" id="IPR007085">
    <property type="entry name" value="DNA/pantothenate-metab_flavo_C"/>
</dbReference>
<comment type="function">
    <text evidence="3">Catalyzes two sequential steps in the biosynthesis of coenzyme A. In the first step cysteine is conjugated to 4'-phosphopantothenate to form 4-phosphopantothenoylcysteine. In the second step the latter compound is decarboxylated to form 4'-phosphopantotheine.</text>
</comment>
<dbReference type="EC" id="6.3.2.5" evidence="3"/>
<keyword evidence="1 3" id="KW-0210">Decarboxylase</keyword>
<feature type="binding site" evidence="3">
    <location>
        <position position="310"/>
    </location>
    <ligand>
        <name>CTP</name>
        <dbReference type="ChEBI" id="CHEBI:37563"/>
    </ligand>
</feature>